<evidence type="ECO:0000313" key="3">
    <source>
        <dbReference type="Proteomes" id="UP001153678"/>
    </source>
</evidence>
<dbReference type="InterPro" id="IPR020094">
    <property type="entry name" value="TruA/RsuA/RluB/E/F_N"/>
</dbReference>
<evidence type="ECO:0000313" key="2">
    <source>
        <dbReference type="EMBL" id="CAI2187699.1"/>
    </source>
</evidence>
<feature type="non-terminal residue" evidence="2">
    <location>
        <position position="1"/>
    </location>
</feature>
<dbReference type="GO" id="GO:0001522">
    <property type="term" value="P:pseudouridine synthesis"/>
    <property type="evidence" value="ECO:0007669"/>
    <property type="project" value="InterPro"/>
</dbReference>
<evidence type="ECO:0000256" key="1">
    <source>
        <dbReference type="ARBA" id="ARBA00023235"/>
    </source>
</evidence>
<dbReference type="InterPro" id="IPR020103">
    <property type="entry name" value="PsdUridine_synth_cat_dom_sf"/>
</dbReference>
<protein>
    <submittedName>
        <fullName evidence="2">5092_t:CDS:1</fullName>
    </submittedName>
</protein>
<dbReference type="EMBL" id="CAMKVN010004766">
    <property type="protein sequence ID" value="CAI2187699.1"/>
    <property type="molecule type" value="Genomic_DNA"/>
</dbReference>
<keyword evidence="3" id="KW-1185">Reference proteome</keyword>
<reference evidence="2" key="1">
    <citation type="submission" date="2022-08" db="EMBL/GenBank/DDBJ databases">
        <authorList>
            <person name="Kallberg Y."/>
            <person name="Tangrot J."/>
            <person name="Rosling A."/>
        </authorList>
    </citation>
    <scope>NUCLEOTIDE SEQUENCE</scope>
    <source>
        <strain evidence="2">Wild A</strain>
    </source>
</reference>
<dbReference type="SUPFAM" id="SSF55120">
    <property type="entry name" value="Pseudouridine synthase"/>
    <property type="match status" value="1"/>
</dbReference>
<organism evidence="2 3">
    <name type="scientific">Funneliformis geosporum</name>
    <dbReference type="NCBI Taxonomy" id="1117311"/>
    <lineage>
        <taxon>Eukaryota</taxon>
        <taxon>Fungi</taxon>
        <taxon>Fungi incertae sedis</taxon>
        <taxon>Mucoromycota</taxon>
        <taxon>Glomeromycotina</taxon>
        <taxon>Glomeromycetes</taxon>
        <taxon>Glomerales</taxon>
        <taxon>Glomeraceae</taxon>
        <taxon>Funneliformis</taxon>
    </lineage>
</organism>
<dbReference type="GO" id="GO:0009982">
    <property type="term" value="F:pseudouridine synthase activity"/>
    <property type="evidence" value="ECO:0007669"/>
    <property type="project" value="InterPro"/>
</dbReference>
<name>A0A9W4T259_9GLOM</name>
<dbReference type="Gene3D" id="3.30.70.580">
    <property type="entry name" value="Pseudouridine synthase I, catalytic domain, N-terminal subdomain"/>
    <property type="match status" value="1"/>
</dbReference>
<comment type="caution">
    <text evidence="2">The sequence shown here is derived from an EMBL/GenBank/DDBJ whole genome shotgun (WGS) entry which is preliminary data.</text>
</comment>
<dbReference type="AlphaFoldDB" id="A0A9W4T259"/>
<proteinExistence type="predicted"/>
<gene>
    <name evidence="2" type="ORF">FWILDA_LOCUS13213</name>
</gene>
<sequence length="80" mass="9621">ASRTDKGVHARGQKFTLRLDLLFSQARLFSLLKKVLSKYVLVKKVQKVEDSFHPIRQVLRKEYRYFINVGKYDIFQKNYR</sequence>
<dbReference type="Proteomes" id="UP001153678">
    <property type="component" value="Unassembled WGS sequence"/>
</dbReference>
<keyword evidence="1" id="KW-0413">Isomerase</keyword>
<accession>A0A9W4T259</accession>
<dbReference type="GO" id="GO:0003723">
    <property type="term" value="F:RNA binding"/>
    <property type="evidence" value="ECO:0007669"/>
    <property type="project" value="InterPro"/>
</dbReference>
<dbReference type="OrthoDB" id="271910at2759"/>